<reference evidence="1 2" key="1">
    <citation type="submission" date="2018-10" db="EMBL/GenBank/DDBJ databases">
        <title>Genomic Encyclopedia of Archaeal and Bacterial Type Strains, Phase II (KMG-II): from individual species to whole genera.</title>
        <authorList>
            <person name="Goeker M."/>
        </authorList>
    </citation>
    <scope>NUCLEOTIDE SEQUENCE [LARGE SCALE GENOMIC DNA]</scope>
    <source>
        <strain evidence="1 2">DSM 45657</strain>
    </source>
</reference>
<dbReference type="Proteomes" id="UP000282454">
    <property type="component" value="Unassembled WGS sequence"/>
</dbReference>
<organism evidence="1 2">
    <name type="scientific">Actinokineospora cianjurensis</name>
    <dbReference type="NCBI Taxonomy" id="585224"/>
    <lineage>
        <taxon>Bacteria</taxon>
        <taxon>Bacillati</taxon>
        <taxon>Actinomycetota</taxon>
        <taxon>Actinomycetes</taxon>
        <taxon>Pseudonocardiales</taxon>
        <taxon>Pseudonocardiaceae</taxon>
        <taxon>Actinokineospora</taxon>
    </lineage>
</organism>
<sequence length="52" mass="5693">MVVPSELESDVDMTRLTYEIAEGENGVCSLTLTHDVEGGHRFVLLSGNPFAR</sequence>
<comment type="caution">
    <text evidence="1">The sequence shown here is derived from an EMBL/GenBank/DDBJ whole genome shotgun (WGS) entry which is preliminary data.</text>
</comment>
<evidence type="ECO:0000313" key="2">
    <source>
        <dbReference type="Proteomes" id="UP000282454"/>
    </source>
</evidence>
<protein>
    <submittedName>
        <fullName evidence="1">Uncharacterized protein</fullName>
    </submittedName>
</protein>
<proteinExistence type="predicted"/>
<gene>
    <name evidence="1" type="ORF">CLV68_0957</name>
</gene>
<dbReference type="EMBL" id="RCDD01000001">
    <property type="protein sequence ID" value="RLK60453.1"/>
    <property type="molecule type" value="Genomic_DNA"/>
</dbReference>
<name>A0A421B8A5_9PSEU</name>
<keyword evidence="2" id="KW-1185">Reference proteome</keyword>
<evidence type="ECO:0000313" key="1">
    <source>
        <dbReference type="EMBL" id="RLK60453.1"/>
    </source>
</evidence>
<accession>A0A421B8A5</accession>
<dbReference type="AlphaFoldDB" id="A0A421B8A5"/>